<protein>
    <recommendedName>
        <fullName evidence="3">Thioredoxin family protein</fullName>
    </recommendedName>
</protein>
<dbReference type="Proteomes" id="UP001223144">
    <property type="component" value="Unassembled WGS sequence"/>
</dbReference>
<name>A0ABT6HZ02_9ACTN</name>
<organism evidence="1 2">
    <name type="scientific">Streptomyces chengmaiensis</name>
    <dbReference type="NCBI Taxonomy" id="3040919"/>
    <lineage>
        <taxon>Bacteria</taxon>
        <taxon>Bacillati</taxon>
        <taxon>Actinomycetota</taxon>
        <taxon>Actinomycetes</taxon>
        <taxon>Kitasatosporales</taxon>
        <taxon>Streptomycetaceae</taxon>
        <taxon>Streptomyces</taxon>
    </lineage>
</organism>
<sequence length="100" mass="10837">MPDCPNAPLVRERITQALEGRTTPVEWIEVNDADAAARQRMTGSPTVLLDGIDPFAHDRAEPGLSCRLYRHADGTTDGAPAVADLRRALTGGRPETTEKE</sequence>
<dbReference type="RefSeq" id="WP_279933323.1">
    <property type="nucleotide sequence ID" value="NZ_JARWBG010000093.1"/>
</dbReference>
<evidence type="ECO:0000313" key="2">
    <source>
        <dbReference type="Proteomes" id="UP001223144"/>
    </source>
</evidence>
<comment type="caution">
    <text evidence="1">The sequence shown here is derived from an EMBL/GenBank/DDBJ whole genome shotgun (WGS) entry which is preliminary data.</text>
</comment>
<evidence type="ECO:0008006" key="3">
    <source>
        <dbReference type="Google" id="ProtNLM"/>
    </source>
</evidence>
<gene>
    <name evidence="1" type="ORF">QCN29_35370</name>
</gene>
<accession>A0ABT6HZ02</accession>
<reference evidence="1 2" key="1">
    <citation type="submission" date="2023-04" db="EMBL/GenBank/DDBJ databases">
        <title>Streptomyces chengmaiensis sp. nov. isolated from the stem of mangrove plant in Hainan.</title>
        <authorList>
            <person name="Huang X."/>
            <person name="Zhou S."/>
            <person name="Chu X."/>
            <person name="Xie Y."/>
            <person name="Lin Y."/>
        </authorList>
    </citation>
    <scope>NUCLEOTIDE SEQUENCE [LARGE SCALE GENOMIC DNA]</scope>
    <source>
        <strain evidence="1 2">HNM0663</strain>
    </source>
</reference>
<proteinExistence type="predicted"/>
<dbReference type="EMBL" id="JARWBG010000093">
    <property type="protein sequence ID" value="MDH2393943.1"/>
    <property type="molecule type" value="Genomic_DNA"/>
</dbReference>
<keyword evidence="2" id="KW-1185">Reference proteome</keyword>
<evidence type="ECO:0000313" key="1">
    <source>
        <dbReference type="EMBL" id="MDH2393943.1"/>
    </source>
</evidence>